<organism evidence="13 14">
    <name type="scientific">Algoriphagus marincola HL-49</name>
    <dbReference type="NCBI Taxonomy" id="1305737"/>
    <lineage>
        <taxon>Bacteria</taxon>
        <taxon>Pseudomonadati</taxon>
        <taxon>Bacteroidota</taxon>
        <taxon>Cytophagia</taxon>
        <taxon>Cytophagales</taxon>
        <taxon>Cyclobacteriaceae</taxon>
        <taxon>Algoriphagus</taxon>
    </lineage>
</organism>
<feature type="domain" description="SIS" evidence="12">
    <location>
        <begin position="462"/>
        <end position="603"/>
    </location>
</feature>
<evidence type="ECO:0000256" key="5">
    <source>
        <dbReference type="ARBA" id="ARBA00022490"/>
    </source>
</evidence>
<dbReference type="EC" id="2.6.1.16" evidence="3 10"/>
<proteinExistence type="inferred from homology"/>
<keyword evidence="6 10" id="KW-0032">Aminotransferase</keyword>
<dbReference type="STRING" id="1305737.GCA_000526355_03067"/>
<dbReference type="InterPro" id="IPR005855">
    <property type="entry name" value="GFAT"/>
</dbReference>
<dbReference type="FunFam" id="3.60.20.10:FF:000006">
    <property type="entry name" value="Glutamine--fructose-6-phosphate aminotransferase [isomerizing]"/>
    <property type="match status" value="1"/>
</dbReference>
<dbReference type="PATRIC" id="fig|1305737.6.peg.2018"/>
<evidence type="ECO:0000256" key="2">
    <source>
        <dbReference type="ARBA" id="ARBA00004496"/>
    </source>
</evidence>
<keyword evidence="8" id="KW-0677">Repeat</keyword>
<dbReference type="GO" id="GO:0006487">
    <property type="term" value="P:protein N-linked glycosylation"/>
    <property type="evidence" value="ECO:0007669"/>
    <property type="project" value="TreeGrafter"/>
</dbReference>
<dbReference type="NCBIfam" id="TIGR01135">
    <property type="entry name" value="glmS"/>
    <property type="match status" value="1"/>
</dbReference>
<keyword evidence="7 10" id="KW-0808">Transferase</keyword>
<evidence type="ECO:0000313" key="14">
    <source>
        <dbReference type="Proteomes" id="UP000050421"/>
    </source>
</evidence>
<keyword evidence="9" id="KW-0315">Glutamine amidotransferase</keyword>
<dbReference type="GO" id="GO:0046349">
    <property type="term" value="P:amino sugar biosynthetic process"/>
    <property type="evidence" value="ECO:0007669"/>
    <property type="project" value="UniProtKB-ARBA"/>
</dbReference>
<reference evidence="13 14" key="1">
    <citation type="submission" date="2015-09" db="EMBL/GenBank/DDBJ databases">
        <title>Identification and resolution of microdiversity through metagenomic sequencing of parallel consortia.</title>
        <authorList>
            <person name="Nelson W.C."/>
            <person name="Romine M.F."/>
            <person name="Lindemann S.R."/>
        </authorList>
    </citation>
    <scope>NUCLEOTIDE SEQUENCE [LARGE SCALE GENOMIC DNA]</scope>
    <source>
        <strain evidence="13">HL-49</strain>
    </source>
</reference>
<dbReference type="Pfam" id="PF13522">
    <property type="entry name" value="GATase_6"/>
    <property type="match status" value="1"/>
</dbReference>
<keyword evidence="5 10" id="KW-0963">Cytoplasm</keyword>
<evidence type="ECO:0000256" key="7">
    <source>
        <dbReference type="ARBA" id="ARBA00022679"/>
    </source>
</evidence>
<sequence length="613" mass="67934">MCGIVAYVGQQEALPIIIKGLKRLEYRGYDSAGVALLDQKGLSIYKKKGKVSELEKHLESNGAIQSKIGIGHTRWATHGEPNDVNAHPHYSSSEKLAMIHNGIIENYEVLKKDLLQKGYSFQSETDTEVFIKFIEDIQKHNECSLEEALRLALHKVVGAYAIVLINLEEPDTLIAARKGSPLVIGVGEDEYFLASDATPIIEYTNKVVYLDDYEIAVIRNGRLQVKTIENVETNPYINQLEMELEAIEKGGYEHFMMKEIYEQPKSIADCLRGRLDAKSGRLVLGGLRDYMNKFQNAERIIITACGTSWHAGLVAEYLFEEFARVPVEVEYASEFRYRNPVINDRDFVIAISQSGETADTLAAIELAKSKGATIFGVCNVVGSSIPRATHAGSYTHAGPEIGVASTKAFTAQISVLAMMALKLGYQRGTLPEGRYIQLLHELEAIPSKVEKALESNKQIEYIASEYKDVRNALYLGRGYNFPVALEGALKLKEISYIHAEGYPAAEMKHGPIALIDEEMPVIFIATQDSSYEKVVSNIQEVKARKGKVIAVVTEGDTQVRGMADHVIEIPETHEAFAPLVAVVPLQLLSYHIAVMRGCNVDQPRNLAKSVTVE</sequence>
<dbReference type="HAMAP" id="MF_00164">
    <property type="entry name" value="GlmS"/>
    <property type="match status" value="1"/>
</dbReference>
<dbReference type="EMBL" id="LJXT01000033">
    <property type="protein sequence ID" value="KPQ17173.1"/>
    <property type="molecule type" value="Genomic_DNA"/>
</dbReference>
<evidence type="ECO:0000256" key="8">
    <source>
        <dbReference type="ARBA" id="ARBA00022737"/>
    </source>
</evidence>
<dbReference type="GO" id="GO:0006047">
    <property type="term" value="P:UDP-N-acetylglucosamine metabolic process"/>
    <property type="evidence" value="ECO:0007669"/>
    <property type="project" value="TreeGrafter"/>
</dbReference>
<evidence type="ECO:0000256" key="6">
    <source>
        <dbReference type="ARBA" id="ARBA00022576"/>
    </source>
</evidence>
<dbReference type="InterPro" id="IPR035466">
    <property type="entry name" value="GlmS/AgaS_SIS"/>
</dbReference>
<evidence type="ECO:0000259" key="11">
    <source>
        <dbReference type="PROSITE" id="PS51278"/>
    </source>
</evidence>
<dbReference type="InterPro" id="IPR029055">
    <property type="entry name" value="Ntn_hydrolases_N"/>
</dbReference>
<dbReference type="FunFam" id="3.40.50.10490:FF:000001">
    <property type="entry name" value="Glutamine--fructose-6-phosphate aminotransferase [isomerizing]"/>
    <property type="match status" value="1"/>
</dbReference>
<dbReference type="PROSITE" id="PS51464">
    <property type="entry name" value="SIS"/>
    <property type="match status" value="2"/>
</dbReference>
<dbReference type="PROSITE" id="PS51278">
    <property type="entry name" value="GATASE_TYPE_2"/>
    <property type="match status" value="1"/>
</dbReference>
<dbReference type="NCBIfam" id="NF001484">
    <property type="entry name" value="PRK00331.1"/>
    <property type="match status" value="1"/>
</dbReference>
<feature type="active site" description="Nucleophile; for GATase activity" evidence="10">
    <location>
        <position position="2"/>
    </location>
</feature>
<evidence type="ECO:0000256" key="1">
    <source>
        <dbReference type="ARBA" id="ARBA00001031"/>
    </source>
</evidence>
<feature type="domain" description="SIS" evidence="12">
    <location>
        <begin position="290"/>
        <end position="429"/>
    </location>
</feature>
<evidence type="ECO:0000256" key="10">
    <source>
        <dbReference type="HAMAP-Rule" id="MF_00164"/>
    </source>
</evidence>
<dbReference type="InterPro" id="IPR017932">
    <property type="entry name" value="GATase_2_dom"/>
</dbReference>
<comment type="catalytic activity">
    <reaction evidence="1 10">
        <text>D-fructose 6-phosphate + L-glutamine = D-glucosamine 6-phosphate + L-glutamate</text>
        <dbReference type="Rhea" id="RHEA:13237"/>
        <dbReference type="ChEBI" id="CHEBI:29985"/>
        <dbReference type="ChEBI" id="CHEBI:58359"/>
        <dbReference type="ChEBI" id="CHEBI:58725"/>
        <dbReference type="ChEBI" id="CHEBI:61527"/>
        <dbReference type="EC" id="2.6.1.16"/>
    </reaction>
</comment>
<dbReference type="AlphaFoldDB" id="A0A0P7XKR7"/>
<comment type="subcellular location">
    <subcellularLocation>
        <location evidence="2 10">Cytoplasm</location>
    </subcellularLocation>
</comment>
<evidence type="ECO:0000259" key="12">
    <source>
        <dbReference type="PROSITE" id="PS51464"/>
    </source>
</evidence>
<evidence type="ECO:0000256" key="3">
    <source>
        <dbReference type="ARBA" id="ARBA00012916"/>
    </source>
</evidence>
<dbReference type="GO" id="GO:0004360">
    <property type="term" value="F:glutamine-fructose-6-phosphate transaminase (isomerizing) activity"/>
    <property type="evidence" value="ECO:0007669"/>
    <property type="project" value="UniProtKB-UniRule"/>
</dbReference>
<dbReference type="InterPro" id="IPR046348">
    <property type="entry name" value="SIS_dom_sf"/>
</dbReference>
<comment type="function">
    <text evidence="10">Catalyzes the first step in hexosamine metabolism, converting fructose-6P into glucosamine-6P using glutamine as a nitrogen source.</text>
</comment>
<dbReference type="GO" id="GO:0097367">
    <property type="term" value="F:carbohydrate derivative binding"/>
    <property type="evidence" value="ECO:0007669"/>
    <property type="project" value="InterPro"/>
</dbReference>
<comment type="caution">
    <text evidence="13">The sequence shown here is derived from an EMBL/GenBank/DDBJ whole genome shotgun (WGS) entry which is preliminary data.</text>
</comment>
<dbReference type="Gene3D" id="3.40.50.10490">
    <property type="entry name" value="Glucose-6-phosphate isomerase like protein, domain 1"/>
    <property type="match status" value="2"/>
</dbReference>
<dbReference type="eggNOG" id="COG0449">
    <property type="taxonomic scope" value="Bacteria"/>
</dbReference>
<dbReference type="PANTHER" id="PTHR10937:SF0">
    <property type="entry name" value="GLUTAMINE--FRUCTOSE-6-PHOSPHATE TRANSAMINASE (ISOMERIZING)"/>
    <property type="match status" value="1"/>
</dbReference>
<accession>A0A0P7XKR7</accession>
<dbReference type="PANTHER" id="PTHR10937">
    <property type="entry name" value="GLUCOSAMINE--FRUCTOSE-6-PHOSPHATE AMINOTRANSFERASE, ISOMERIZING"/>
    <property type="match status" value="1"/>
</dbReference>
<dbReference type="CDD" id="cd05009">
    <property type="entry name" value="SIS_GlmS_GlmD_2"/>
    <property type="match status" value="1"/>
</dbReference>
<gene>
    <name evidence="10 13" type="primary">glmS</name>
    <name evidence="13" type="ORF">HLUCCX10_06760</name>
</gene>
<dbReference type="CDD" id="cd00714">
    <property type="entry name" value="GFAT"/>
    <property type="match status" value="1"/>
</dbReference>
<dbReference type="GO" id="GO:0005829">
    <property type="term" value="C:cytosol"/>
    <property type="evidence" value="ECO:0007669"/>
    <property type="project" value="TreeGrafter"/>
</dbReference>
<dbReference type="GO" id="GO:0005975">
    <property type="term" value="P:carbohydrate metabolic process"/>
    <property type="evidence" value="ECO:0007669"/>
    <property type="project" value="UniProtKB-UniRule"/>
</dbReference>
<dbReference type="InterPro" id="IPR035490">
    <property type="entry name" value="GlmS/FrlB_SIS"/>
</dbReference>
<feature type="domain" description="Glutamine amidotransferase type-2" evidence="11">
    <location>
        <begin position="2"/>
        <end position="221"/>
    </location>
</feature>
<evidence type="ECO:0000313" key="13">
    <source>
        <dbReference type="EMBL" id="KPQ17173.1"/>
    </source>
</evidence>
<dbReference type="InterPro" id="IPR047084">
    <property type="entry name" value="GFAT_N"/>
</dbReference>
<dbReference type="Proteomes" id="UP000050421">
    <property type="component" value="Unassembled WGS sequence"/>
</dbReference>
<dbReference type="FunFam" id="3.40.50.10490:FF:000002">
    <property type="entry name" value="Glutamine--fructose-6-phosphate aminotransferase [isomerizing]"/>
    <property type="match status" value="1"/>
</dbReference>
<dbReference type="SUPFAM" id="SSF53697">
    <property type="entry name" value="SIS domain"/>
    <property type="match status" value="1"/>
</dbReference>
<dbReference type="Pfam" id="PF01380">
    <property type="entry name" value="SIS"/>
    <property type="match status" value="2"/>
</dbReference>
<name>A0A0P7XKR7_9BACT</name>
<dbReference type="CDD" id="cd05008">
    <property type="entry name" value="SIS_GlmS_GlmD_1"/>
    <property type="match status" value="1"/>
</dbReference>
<evidence type="ECO:0000256" key="9">
    <source>
        <dbReference type="ARBA" id="ARBA00022962"/>
    </source>
</evidence>
<feature type="initiator methionine" description="Removed" evidence="10">
    <location>
        <position position="1"/>
    </location>
</feature>
<feature type="active site" description="For Fru-6P isomerization activity" evidence="10">
    <location>
        <position position="608"/>
    </location>
</feature>
<protein>
    <recommendedName>
        <fullName evidence="4 10">Glutamine--fructose-6-phosphate aminotransferase [isomerizing]</fullName>
        <ecNumber evidence="3 10">2.6.1.16</ecNumber>
    </recommendedName>
    <alternativeName>
        <fullName evidence="10">D-fructose-6-phosphate amidotransferase</fullName>
    </alternativeName>
    <alternativeName>
        <fullName evidence="10">GFAT</fullName>
    </alternativeName>
    <alternativeName>
        <fullName evidence="10">Glucosamine-6-phosphate synthase</fullName>
    </alternativeName>
    <alternativeName>
        <fullName evidence="10">Hexosephosphate aminotransferase</fullName>
    </alternativeName>
    <alternativeName>
        <fullName evidence="10">L-glutamine--D-fructose-6-phosphate amidotransferase</fullName>
    </alternativeName>
</protein>
<dbReference type="SUPFAM" id="SSF56235">
    <property type="entry name" value="N-terminal nucleophile aminohydrolases (Ntn hydrolases)"/>
    <property type="match status" value="1"/>
</dbReference>
<dbReference type="OrthoDB" id="106547at2"/>
<dbReference type="Gene3D" id="3.60.20.10">
    <property type="entry name" value="Glutamine Phosphoribosylpyrophosphate, subunit 1, domain 1"/>
    <property type="match status" value="1"/>
</dbReference>
<comment type="subunit">
    <text evidence="10">Homodimer.</text>
</comment>
<dbReference type="GO" id="GO:0006002">
    <property type="term" value="P:fructose 6-phosphate metabolic process"/>
    <property type="evidence" value="ECO:0007669"/>
    <property type="project" value="TreeGrafter"/>
</dbReference>
<evidence type="ECO:0000256" key="4">
    <source>
        <dbReference type="ARBA" id="ARBA00016090"/>
    </source>
</evidence>
<dbReference type="InterPro" id="IPR001347">
    <property type="entry name" value="SIS_dom"/>
</dbReference>